<proteinExistence type="predicted"/>
<reference evidence="1" key="1">
    <citation type="submission" date="2014-09" db="EMBL/GenBank/DDBJ databases">
        <authorList>
            <person name="Magalhaes I.L.F."/>
            <person name="Oliveira U."/>
            <person name="Santos F.R."/>
            <person name="Vidigal T.H.D.A."/>
            <person name="Brescovit A.D."/>
            <person name="Santos A.J."/>
        </authorList>
    </citation>
    <scope>NUCLEOTIDE SEQUENCE</scope>
    <source>
        <tissue evidence="1">Shoot tissue taken approximately 20 cm above the soil surface</tissue>
    </source>
</reference>
<name>A0A0A9EW19_ARUDO</name>
<protein>
    <submittedName>
        <fullName evidence="1">Uncharacterized protein</fullName>
    </submittedName>
</protein>
<reference evidence="1" key="2">
    <citation type="journal article" date="2015" name="Data Brief">
        <title>Shoot transcriptome of the giant reed, Arundo donax.</title>
        <authorList>
            <person name="Barrero R.A."/>
            <person name="Guerrero F.D."/>
            <person name="Moolhuijzen P."/>
            <person name="Goolsby J.A."/>
            <person name="Tidwell J."/>
            <person name="Bellgard S.E."/>
            <person name="Bellgard M.I."/>
        </authorList>
    </citation>
    <scope>NUCLEOTIDE SEQUENCE</scope>
    <source>
        <tissue evidence="1">Shoot tissue taken approximately 20 cm above the soil surface</tissue>
    </source>
</reference>
<sequence length="34" mass="3823">MTIFKRSSTFAPVTEEPVSFPIKSLARLVAFFCT</sequence>
<dbReference type="AlphaFoldDB" id="A0A0A9EW19"/>
<dbReference type="EMBL" id="GBRH01197658">
    <property type="protein sequence ID" value="JAE00238.1"/>
    <property type="molecule type" value="Transcribed_RNA"/>
</dbReference>
<accession>A0A0A9EW19</accession>
<organism evidence="1">
    <name type="scientific">Arundo donax</name>
    <name type="common">Giant reed</name>
    <name type="synonym">Donax arundinaceus</name>
    <dbReference type="NCBI Taxonomy" id="35708"/>
    <lineage>
        <taxon>Eukaryota</taxon>
        <taxon>Viridiplantae</taxon>
        <taxon>Streptophyta</taxon>
        <taxon>Embryophyta</taxon>
        <taxon>Tracheophyta</taxon>
        <taxon>Spermatophyta</taxon>
        <taxon>Magnoliopsida</taxon>
        <taxon>Liliopsida</taxon>
        <taxon>Poales</taxon>
        <taxon>Poaceae</taxon>
        <taxon>PACMAD clade</taxon>
        <taxon>Arundinoideae</taxon>
        <taxon>Arundineae</taxon>
        <taxon>Arundo</taxon>
    </lineage>
</organism>
<evidence type="ECO:0000313" key="1">
    <source>
        <dbReference type="EMBL" id="JAE00238.1"/>
    </source>
</evidence>